<keyword evidence="2 5" id="KW-0436">Ligase</keyword>
<dbReference type="InterPro" id="IPR020845">
    <property type="entry name" value="AMP-binding_CS"/>
</dbReference>
<feature type="domain" description="AMP-binding enzyme C-terminal" evidence="4">
    <location>
        <begin position="417"/>
        <end position="490"/>
    </location>
</feature>
<evidence type="ECO:0000313" key="6">
    <source>
        <dbReference type="Proteomes" id="UP000535491"/>
    </source>
</evidence>
<dbReference type="InterPro" id="IPR045851">
    <property type="entry name" value="AMP-bd_C_sf"/>
</dbReference>
<evidence type="ECO:0000256" key="1">
    <source>
        <dbReference type="ARBA" id="ARBA00006432"/>
    </source>
</evidence>
<dbReference type="Pfam" id="PF00501">
    <property type="entry name" value="AMP-binding"/>
    <property type="match status" value="1"/>
</dbReference>
<dbReference type="RefSeq" id="WP_181750764.1">
    <property type="nucleotide sequence ID" value="NZ_JACEIQ010000002.1"/>
</dbReference>
<comment type="caution">
    <text evidence="5">The sequence shown here is derived from an EMBL/GenBank/DDBJ whole genome shotgun (WGS) entry which is preliminary data.</text>
</comment>
<evidence type="ECO:0000313" key="5">
    <source>
        <dbReference type="EMBL" id="MBA4493544.1"/>
    </source>
</evidence>
<dbReference type="Proteomes" id="UP000535491">
    <property type="component" value="Unassembled WGS sequence"/>
</dbReference>
<dbReference type="PROSITE" id="PS00455">
    <property type="entry name" value="AMP_BINDING"/>
    <property type="match status" value="1"/>
</dbReference>
<dbReference type="AlphaFoldDB" id="A0A7W1WPI7"/>
<comment type="similarity">
    <text evidence="1">Belongs to the ATP-dependent AMP-binding enzyme family.</text>
</comment>
<organism evidence="5 6">
    <name type="scientific">Paenactinomyces guangxiensis</name>
    <dbReference type="NCBI Taxonomy" id="1490290"/>
    <lineage>
        <taxon>Bacteria</taxon>
        <taxon>Bacillati</taxon>
        <taxon>Bacillota</taxon>
        <taxon>Bacilli</taxon>
        <taxon>Bacillales</taxon>
        <taxon>Thermoactinomycetaceae</taxon>
        <taxon>Paenactinomyces</taxon>
    </lineage>
</organism>
<protein>
    <submittedName>
        <fullName evidence="5">Long-chain-fatty-acid--CoA ligase</fullName>
    </submittedName>
</protein>
<dbReference type="InterPro" id="IPR000873">
    <property type="entry name" value="AMP-dep_synth/lig_dom"/>
</dbReference>
<evidence type="ECO:0000256" key="2">
    <source>
        <dbReference type="ARBA" id="ARBA00022598"/>
    </source>
</evidence>
<feature type="domain" description="AMP-dependent synthetase/ligase" evidence="3">
    <location>
        <begin position="10"/>
        <end position="366"/>
    </location>
</feature>
<dbReference type="PANTHER" id="PTHR43767">
    <property type="entry name" value="LONG-CHAIN-FATTY-ACID--COA LIGASE"/>
    <property type="match status" value="1"/>
</dbReference>
<keyword evidence="6" id="KW-1185">Reference proteome</keyword>
<proteinExistence type="inferred from homology"/>
<dbReference type="Gene3D" id="3.30.300.30">
    <property type="match status" value="1"/>
</dbReference>
<dbReference type="InterPro" id="IPR025110">
    <property type="entry name" value="AMP-bd_C"/>
</dbReference>
<dbReference type="GO" id="GO:0016878">
    <property type="term" value="F:acid-thiol ligase activity"/>
    <property type="evidence" value="ECO:0007669"/>
    <property type="project" value="UniProtKB-ARBA"/>
</dbReference>
<dbReference type="SUPFAM" id="SSF56801">
    <property type="entry name" value="Acetyl-CoA synthetase-like"/>
    <property type="match status" value="1"/>
</dbReference>
<dbReference type="InterPro" id="IPR050237">
    <property type="entry name" value="ATP-dep_AMP-bd_enzyme"/>
</dbReference>
<sequence>MKTVSDIMKHRVRFSPQLEALVSGEKRYTFQEYNQRANQLAHVLLEKYVQKGDRVAILCKNSHLFPTIVLAILKAGAIAVPLNWRLNPGELDYILRDCQPKVLFYDEEYESTLSFVREAGLFFTAILAGSGVDSHPSFEALLLNSSVMEPDVPIDPEDPATIIYTSGTTGNPKGVVSCHRNWFYSVVSTTNALDWCEGDRYLAASPIFHASGMIVIFSSILRGMTMVLMADFDPAKILDTLERERINSMVAVPTMLIYLLPEVMKTERDLSSLKFFISGASKVPEKLIEQYHSFGYSVVQAYGCTEASTIITYWKPRMGWDTVRSVGKPVLEAEIKIVDPETEQELPAGEVGEIVFRGPHVFQGYWKNPEATEQTLRNGWLFTGDAGKLDEDGFLYVIDRYKDLIICGGTNIYPAQVEPVIQELEGVQEVALIGIPDKVWGELAVAYIVKRPGSNLTEDQVIDYCKQKLANYKVAGVVFVEDLPKNSMGKVLKRVLRQQAIDALEDNDE</sequence>
<dbReference type="EMBL" id="JACEIQ010000002">
    <property type="protein sequence ID" value="MBA4493544.1"/>
    <property type="molecule type" value="Genomic_DNA"/>
</dbReference>
<evidence type="ECO:0000259" key="4">
    <source>
        <dbReference type="Pfam" id="PF13193"/>
    </source>
</evidence>
<reference evidence="5 6" key="1">
    <citation type="submission" date="2020-07" db="EMBL/GenBank/DDBJ databases">
        <authorList>
            <person name="Feng H."/>
        </authorList>
    </citation>
    <scope>NUCLEOTIDE SEQUENCE [LARGE SCALE GENOMIC DNA]</scope>
    <source>
        <strain evidence="6">s-10</strain>
    </source>
</reference>
<dbReference type="PANTHER" id="PTHR43767:SF1">
    <property type="entry name" value="NONRIBOSOMAL PEPTIDE SYNTHASE PES1 (EUROFUNG)-RELATED"/>
    <property type="match status" value="1"/>
</dbReference>
<dbReference type="FunFam" id="3.30.300.30:FF:000008">
    <property type="entry name" value="2,3-dihydroxybenzoate-AMP ligase"/>
    <property type="match status" value="1"/>
</dbReference>
<dbReference type="Gene3D" id="3.40.50.12780">
    <property type="entry name" value="N-terminal domain of ligase-like"/>
    <property type="match status" value="1"/>
</dbReference>
<dbReference type="InterPro" id="IPR042099">
    <property type="entry name" value="ANL_N_sf"/>
</dbReference>
<evidence type="ECO:0000259" key="3">
    <source>
        <dbReference type="Pfam" id="PF00501"/>
    </source>
</evidence>
<dbReference type="NCBIfam" id="NF004837">
    <property type="entry name" value="PRK06187.1"/>
    <property type="match status" value="1"/>
</dbReference>
<dbReference type="Pfam" id="PF13193">
    <property type="entry name" value="AMP-binding_C"/>
    <property type="match status" value="1"/>
</dbReference>
<accession>A0A7W1WPI7</accession>
<name>A0A7W1WPI7_9BACL</name>
<gene>
    <name evidence="5" type="ORF">H1191_04415</name>
</gene>